<dbReference type="InterPro" id="IPR034660">
    <property type="entry name" value="DinB/YfiT-like"/>
</dbReference>
<gene>
    <name evidence="1" type="ORF">SAMN04488508_11050</name>
</gene>
<dbReference type="Proteomes" id="UP000184432">
    <property type="component" value="Unassembled WGS sequence"/>
</dbReference>
<accession>A0A1M6K3B9</accession>
<dbReference type="AlphaFoldDB" id="A0A1M6K3B9"/>
<evidence type="ECO:0008006" key="3">
    <source>
        <dbReference type="Google" id="ProtNLM"/>
    </source>
</evidence>
<sequence length="179" mass="20552">MKKTITIVFLLCLVLIGVIKVLELPTKGDYMKSELNRIEKYLIHRDSLDKEVSKVAVAWHLDHSLKVINGICDTLQSSDPTRYKGNFNIPRLLSFTFGYIPRGRAQSPKSVLPPDTIETDDIVAQLATARDKLDRLDGLDEKSHFKHPVFNRLNKKQAKRFIEIHTKHHLKIVSDILKE</sequence>
<dbReference type="Pfam" id="PF07606">
    <property type="entry name" value="DUF1569"/>
    <property type="match status" value="1"/>
</dbReference>
<dbReference type="OrthoDB" id="981199at2"/>
<organism evidence="1 2">
    <name type="scientific">Aquimarina spongiae</name>
    <dbReference type="NCBI Taxonomy" id="570521"/>
    <lineage>
        <taxon>Bacteria</taxon>
        <taxon>Pseudomonadati</taxon>
        <taxon>Bacteroidota</taxon>
        <taxon>Flavobacteriia</taxon>
        <taxon>Flavobacteriales</taxon>
        <taxon>Flavobacteriaceae</taxon>
        <taxon>Aquimarina</taxon>
    </lineage>
</organism>
<keyword evidence="2" id="KW-1185">Reference proteome</keyword>
<evidence type="ECO:0000313" key="1">
    <source>
        <dbReference type="EMBL" id="SHJ53352.1"/>
    </source>
</evidence>
<dbReference type="EMBL" id="FQYP01000010">
    <property type="protein sequence ID" value="SHJ53352.1"/>
    <property type="molecule type" value="Genomic_DNA"/>
</dbReference>
<name>A0A1M6K3B9_9FLAO</name>
<proteinExistence type="predicted"/>
<dbReference type="Gene3D" id="1.20.120.450">
    <property type="entry name" value="dinb family like domain"/>
    <property type="match status" value="1"/>
</dbReference>
<protein>
    <recommendedName>
        <fullName evidence="3">DUF1569 domain-containing protein</fullName>
    </recommendedName>
</protein>
<dbReference type="InterPro" id="IPR011463">
    <property type="entry name" value="DUF1569"/>
</dbReference>
<evidence type="ECO:0000313" key="2">
    <source>
        <dbReference type="Proteomes" id="UP000184432"/>
    </source>
</evidence>
<reference evidence="2" key="1">
    <citation type="submission" date="2016-11" db="EMBL/GenBank/DDBJ databases">
        <authorList>
            <person name="Varghese N."/>
            <person name="Submissions S."/>
        </authorList>
    </citation>
    <scope>NUCLEOTIDE SEQUENCE [LARGE SCALE GENOMIC DNA]</scope>
    <source>
        <strain evidence="2">DSM 22623</strain>
    </source>
</reference>
<dbReference type="RefSeq" id="WP_084549636.1">
    <property type="nucleotide sequence ID" value="NZ_FQYP01000010.1"/>
</dbReference>